<protein>
    <submittedName>
        <fullName evidence="3">Ferrous iron transport protein A</fullName>
    </submittedName>
</protein>
<dbReference type="Proteomes" id="UP001525379">
    <property type="component" value="Unassembled WGS sequence"/>
</dbReference>
<gene>
    <name evidence="3" type="ORF">M3D15_01850</name>
</gene>
<keyword evidence="4" id="KW-1185">Reference proteome</keyword>
<dbReference type="SUPFAM" id="SSF50037">
    <property type="entry name" value="C-terminal domain of transcriptional repressors"/>
    <property type="match status" value="1"/>
</dbReference>
<dbReference type="SMART" id="SM00899">
    <property type="entry name" value="FeoA"/>
    <property type="match status" value="1"/>
</dbReference>
<name>A0ABT2HUU9_9MICO</name>
<dbReference type="InterPro" id="IPR007167">
    <property type="entry name" value="Fe-transptr_FeoA-like"/>
</dbReference>
<reference evidence="3 4" key="1">
    <citation type="submission" date="2022-04" db="EMBL/GenBank/DDBJ databases">
        <title>Human microbiome associated bacterial genomes.</title>
        <authorList>
            <person name="Sandstrom S."/>
            <person name="Salamzade R."/>
            <person name="Kalan L.R."/>
        </authorList>
    </citation>
    <scope>NUCLEOTIDE SEQUENCE [LARGE SCALE GENOMIC DNA]</scope>
    <source>
        <strain evidence="4">p3-SID1799</strain>
    </source>
</reference>
<evidence type="ECO:0000256" key="1">
    <source>
        <dbReference type="ARBA" id="ARBA00023004"/>
    </source>
</evidence>
<feature type="domain" description="Ferrous iron transporter FeoA-like" evidence="2">
    <location>
        <begin position="20"/>
        <end position="94"/>
    </location>
</feature>
<evidence type="ECO:0000259" key="2">
    <source>
        <dbReference type="SMART" id="SM00899"/>
    </source>
</evidence>
<organism evidence="3 4">
    <name type="scientific">Pseudoclavibacter albus</name>
    <dbReference type="NCBI Taxonomy" id="272241"/>
    <lineage>
        <taxon>Bacteria</taxon>
        <taxon>Bacillati</taxon>
        <taxon>Actinomycetota</taxon>
        <taxon>Actinomycetes</taxon>
        <taxon>Micrococcales</taxon>
        <taxon>Microbacteriaceae</taxon>
        <taxon>Pseudoclavibacter</taxon>
    </lineage>
</organism>
<evidence type="ECO:0000313" key="4">
    <source>
        <dbReference type="Proteomes" id="UP001525379"/>
    </source>
</evidence>
<dbReference type="InterPro" id="IPR038157">
    <property type="entry name" value="FeoA_core_dom"/>
</dbReference>
<comment type="caution">
    <text evidence="3">The sequence shown here is derived from an EMBL/GenBank/DDBJ whole genome shotgun (WGS) entry which is preliminary data.</text>
</comment>
<dbReference type="PANTHER" id="PTHR42954:SF2">
    <property type="entry name" value="FE(2+) TRANSPORT PROTEIN A"/>
    <property type="match status" value="1"/>
</dbReference>
<dbReference type="Gene3D" id="2.30.30.90">
    <property type="match status" value="1"/>
</dbReference>
<dbReference type="Pfam" id="PF04023">
    <property type="entry name" value="FeoA"/>
    <property type="match status" value="1"/>
</dbReference>
<sequence>MTATAETLSAVPTTQIADARPLGQLRCGERGVICNMAALGDTQMQERMRQLGFVEGREVELVRRAPLGSPVVVRVCDAQICLRRAQTNLITVSQAPTA</sequence>
<dbReference type="InterPro" id="IPR008988">
    <property type="entry name" value="Transcriptional_repressor_C"/>
</dbReference>
<proteinExistence type="predicted"/>
<keyword evidence="1" id="KW-0408">Iron</keyword>
<dbReference type="EMBL" id="JALXSQ010000004">
    <property type="protein sequence ID" value="MCT2042088.1"/>
    <property type="molecule type" value="Genomic_DNA"/>
</dbReference>
<dbReference type="InterPro" id="IPR052713">
    <property type="entry name" value="FeoA"/>
</dbReference>
<dbReference type="PANTHER" id="PTHR42954">
    <property type="entry name" value="FE(2+) TRANSPORT PROTEIN A"/>
    <property type="match status" value="1"/>
</dbReference>
<dbReference type="RefSeq" id="WP_066080076.1">
    <property type="nucleotide sequence ID" value="NZ_JAFDPW010000004.1"/>
</dbReference>
<evidence type="ECO:0000313" key="3">
    <source>
        <dbReference type="EMBL" id="MCT2042088.1"/>
    </source>
</evidence>
<accession>A0ABT2HUU9</accession>